<proteinExistence type="predicted"/>
<evidence type="ECO:0008006" key="3">
    <source>
        <dbReference type="Google" id="ProtNLM"/>
    </source>
</evidence>
<comment type="caution">
    <text evidence="1">The sequence shown here is derived from an EMBL/GenBank/DDBJ whole genome shotgun (WGS) entry which is preliminary data.</text>
</comment>
<dbReference type="AlphaFoldDB" id="A0A2W7IGN6"/>
<protein>
    <recommendedName>
        <fullName evidence="3">Heme exporter protein D</fullName>
    </recommendedName>
</protein>
<sequence length="47" mass="5111">MTLHWMHVTAAWALVALGFAGMAGQAALRHRSAKRRLAVLDPRGNEA</sequence>
<dbReference type="RefSeq" id="WP_158537186.1">
    <property type="nucleotide sequence ID" value="NZ_QKYU01000010.1"/>
</dbReference>
<accession>A0A2W7IGN6</accession>
<evidence type="ECO:0000313" key="1">
    <source>
        <dbReference type="EMBL" id="PZW45814.1"/>
    </source>
</evidence>
<reference evidence="1 2" key="1">
    <citation type="submission" date="2018-06" db="EMBL/GenBank/DDBJ databases">
        <title>Genomic Encyclopedia of Archaeal and Bacterial Type Strains, Phase II (KMG-II): from individual species to whole genera.</title>
        <authorList>
            <person name="Goeker M."/>
        </authorList>
    </citation>
    <scope>NUCLEOTIDE SEQUENCE [LARGE SCALE GENOMIC DNA]</scope>
    <source>
        <strain evidence="1 2">DSM 24525</strain>
    </source>
</reference>
<gene>
    <name evidence="1" type="ORF">C8P66_11011</name>
</gene>
<dbReference type="EMBL" id="QKYU01000010">
    <property type="protein sequence ID" value="PZW45814.1"/>
    <property type="molecule type" value="Genomic_DNA"/>
</dbReference>
<keyword evidence="2" id="KW-1185">Reference proteome</keyword>
<organism evidence="1 2">
    <name type="scientific">Humitalea rosea</name>
    <dbReference type="NCBI Taxonomy" id="990373"/>
    <lineage>
        <taxon>Bacteria</taxon>
        <taxon>Pseudomonadati</taxon>
        <taxon>Pseudomonadota</taxon>
        <taxon>Alphaproteobacteria</taxon>
        <taxon>Acetobacterales</taxon>
        <taxon>Roseomonadaceae</taxon>
        <taxon>Humitalea</taxon>
    </lineage>
</organism>
<evidence type="ECO:0000313" key="2">
    <source>
        <dbReference type="Proteomes" id="UP000249688"/>
    </source>
</evidence>
<dbReference type="Proteomes" id="UP000249688">
    <property type="component" value="Unassembled WGS sequence"/>
</dbReference>
<name>A0A2W7IGN6_9PROT</name>
<dbReference type="OrthoDB" id="7281157at2"/>